<gene>
    <name evidence="11" type="ORF">CANINC_002729</name>
</gene>
<evidence type="ECO:0000313" key="12">
    <source>
        <dbReference type="Proteomes" id="UP000307173"/>
    </source>
</evidence>
<feature type="region of interest" description="Disordered" evidence="9">
    <location>
        <begin position="1"/>
        <end position="21"/>
    </location>
</feature>
<dbReference type="Gene3D" id="2.30.30.100">
    <property type="match status" value="1"/>
</dbReference>
<dbReference type="EMBL" id="SELW01000425">
    <property type="protein sequence ID" value="TID28048.1"/>
    <property type="molecule type" value="Genomic_DNA"/>
</dbReference>
<keyword evidence="7" id="KW-0539">Nucleus</keyword>
<dbReference type="GO" id="GO:0000398">
    <property type="term" value="P:mRNA splicing, via spliceosome"/>
    <property type="evidence" value="ECO:0007669"/>
    <property type="project" value="TreeGrafter"/>
</dbReference>
<evidence type="ECO:0000256" key="8">
    <source>
        <dbReference type="ARBA" id="ARBA00023274"/>
    </source>
</evidence>
<evidence type="ECO:0000256" key="1">
    <source>
        <dbReference type="ARBA" id="ARBA00004123"/>
    </source>
</evidence>
<dbReference type="PANTHER" id="PTHR20971">
    <property type="entry name" value="U6 SNRNA-ASSOCIATED PROTEIN"/>
    <property type="match status" value="1"/>
</dbReference>
<dbReference type="InterPro" id="IPR033871">
    <property type="entry name" value="LSm5"/>
</dbReference>
<proteinExistence type="inferred from homology"/>
<dbReference type="PANTHER" id="PTHR20971:SF0">
    <property type="entry name" value="U6 SNRNA-ASSOCIATED SM-LIKE PROTEIN LSM5"/>
    <property type="match status" value="1"/>
</dbReference>
<evidence type="ECO:0000256" key="3">
    <source>
        <dbReference type="ARBA" id="ARBA00022664"/>
    </source>
</evidence>
<dbReference type="GO" id="GO:0046540">
    <property type="term" value="C:U4/U6 x U5 tri-snRNP complex"/>
    <property type="evidence" value="ECO:0007669"/>
    <property type="project" value="TreeGrafter"/>
</dbReference>
<keyword evidence="5" id="KW-0694">RNA-binding</keyword>
<dbReference type="OrthoDB" id="429711at2759"/>
<comment type="similarity">
    <text evidence="2">Belongs to the snRNP Sm proteins family.</text>
</comment>
<evidence type="ECO:0000256" key="2">
    <source>
        <dbReference type="ARBA" id="ARBA00006850"/>
    </source>
</evidence>
<keyword evidence="3" id="KW-0507">mRNA processing</keyword>
<dbReference type="GO" id="GO:1990726">
    <property type="term" value="C:Lsm1-7-Pat1 complex"/>
    <property type="evidence" value="ECO:0007669"/>
    <property type="project" value="TreeGrafter"/>
</dbReference>
<comment type="subcellular location">
    <subcellularLocation>
        <location evidence="1">Nucleus</location>
    </subcellularLocation>
</comment>
<dbReference type="InterPro" id="IPR047575">
    <property type="entry name" value="Sm"/>
</dbReference>
<organism evidence="11 12">
    <name type="scientific">Pichia inconspicua</name>
    <dbReference type="NCBI Taxonomy" id="52247"/>
    <lineage>
        <taxon>Eukaryota</taxon>
        <taxon>Fungi</taxon>
        <taxon>Dikarya</taxon>
        <taxon>Ascomycota</taxon>
        <taxon>Saccharomycotina</taxon>
        <taxon>Pichiomycetes</taxon>
        <taxon>Pichiales</taxon>
        <taxon>Pichiaceae</taxon>
        <taxon>Pichia</taxon>
    </lineage>
</organism>
<reference evidence="11 12" key="1">
    <citation type="journal article" date="2019" name="Front. Genet.">
        <title>Whole-Genome Sequencing of the Opportunistic Yeast Pathogen Candida inconspicua Uncovers Its Hybrid Origin.</title>
        <authorList>
            <person name="Mixao V."/>
            <person name="Hansen A.P."/>
            <person name="Saus E."/>
            <person name="Boekhout T."/>
            <person name="Lass-Florl C."/>
            <person name="Gabaldon T."/>
        </authorList>
    </citation>
    <scope>NUCLEOTIDE SEQUENCE [LARGE SCALE GENOMIC DNA]</scope>
    <source>
        <strain evidence="11 12">CBS 180</strain>
    </source>
</reference>
<evidence type="ECO:0000256" key="6">
    <source>
        <dbReference type="ARBA" id="ARBA00023187"/>
    </source>
</evidence>
<dbReference type="SMART" id="SM00651">
    <property type="entry name" value="Sm"/>
    <property type="match status" value="1"/>
</dbReference>
<evidence type="ECO:0000256" key="5">
    <source>
        <dbReference type="ARBA" id="ARBA00022884"/>
    </source>
</evidence>
<evidence type="ECO:0000256" key="9">
    <source>
        <dbReference type="SAM" id="MobiDB-lite"/>
    </source>
</evidence>
<evidence type="ECO:0000259" key="10">
    <source>
        <dbReference type="PROSITE" id="PS52002"/>
    </source>
</evidence>
<dbReference type="PROSITE" id="PS52002">
    <property type="entry name" value="SM"/>
    <property type="match status" value="1"/>
</dbReference>
<accession>A0A4T0X0H4</accession>
<dbReference type="Proteomes" id="UP000307173">
    <property type="component" value="Unassembled WGS sequence"/>
</dbReference>
<sequence length="101" mass="11251">MSSGKSPVEVPKLEDEQTLNSSAAENMTLPLELIDQCIGKKVRAYLRYHQIYEGTLVGFDDLVNLVLDDVVEISSEETKKEAPIKRMLLSSRALTMIAPID</sequence>
<dbReference type="GO" id="GO:0005688">
    <property type="term" value="C:U6 snRNP"/>
    <property type="evidence" value="ECO:0007669"/>
    <property type="project" value="TreeGrafter"/>
</dbReference>
<dbReference type="InterPro" id="IPR010920">
    <property type="entry name" value="LSM_dom_sf"/>
</dbReference>
<dbReference type="SUPFAM" id="SSF50182">
    <property type="entry name" value="Sm-like ribonucleoproteins"/>
    <property type="match status" value="1"/>
</dbReference>
<protein>
    <recommendedName>
        <fullName evidence="10">Sm domain-containing protein</fullName>
    </recommendedName>
</protein>
<comment type="caution">
    <text evidence="11">The sequence shown here is derived from an EMBL/GenBank/DDBJ whole genome shotgun (WGS) entry which is preliminary data.</text>
</comment>
<dbReference type="STRING" id="52247.A0A4T0X0H4"/>
<keyword evidence="8" id="KW-0687">Ribonucleoprotein</keyword>
<keyword evidence="4" id="KW-0747">Spliceosome</keyword>
<evidence type="ECO:0000256" key="7">
    <source>
        <dbReference type="ARBA" id="ARBA00023242"/>
    </source>
</evidence>
<dbReference type="AlphaFoldDB" id="A0A4T0X0H4"/>
<feature type="domain" description="Sm" evidence="10">
    <location>
        <begin position="29"/>
        <end position="101"/>
    </location>
</feature>
<evidence type="ECO:0000313" key="11">
    <source>
        <dbReference type="EMBL" id="TID28048.1"/>
    </source>
</evidence>
<dbReference type="InterPro" id="IPR001163">
    <property type="entry name" value="Sm_dom_euk/arc"/>
</dbReference>
<keyword evidence="6" id="KW-0508">mRNA splicing</keyword>
<dbReference type="Pfam" id="PF01423">
    <property type="entry name" value="LSM"/>
    <property type="match status" value="1"/>
</dbReference>
<name>A0A4T0X0H4_9ASCO</name>
<dbReference type="GO" id="GO:0003723">
    <property type="term" value="F:RNA binding"/>
    <property type="evidence" value="ECO:0007669"/>
    <property type="project" value="UniProtKB-KW"/>
</dbReference>
<keyword evidence="12" id="KW-1185">Reference proteome</keyword>
<evidence type="ECO:0000256" key="4">
    <source>
        <dbReference type="ARBA" id="ARBA00022728"/>
    </source>
</evidence>
<dbReference type="GO" id="GO:0005681">
    <property type="term" value="C:spliceosomal complex"/>
    <property type="evidence" value="ECO:0007669"/>
    <property type="project" value="UniProtKB-KW"/>
</dbReference>